<organism evidence="2 3">
    <name type="scientific">Candidatus Roizmanbacteria bacterium RIFCSPHIGHO2_02_FULL_37_24</name>
    <dbReference type="NCBI Taxonomy" id="1802037"/>
    <lineage>
        <taxon>Bacteria</taxon>
        <taxon>Candidatus Roizmaniibacteriota</taxon>
    </lineage>
</organism>
<sequence length="357" mass="36831">MYFFRISRKRRAVFFITLVYLMSYFFNFSLNQAFAVGDLTEASVRLDRMALSSVASASDPILVVLKPTSTGTEDDLFVEFDPSGSTFTVDATAANITSITSGIPTTYQGETLTAMTGLGATALASSGDDVTFDIGDLTVGSLYGFFITGGVTNPSSGGTVEIQMTTRTAADAAIDLKATAVDIVTAAADQITVTASVTPSFNFALSANTIALGDQSASAADTGAITIDIDTNAGNGWVAWALSANTYLNSASTSDQINTQGTVNDAPTDYAAGTEFYQLDIQVTNGTGSGTPSVDAEYDGDADTGGTFSTSYEEIAISTGPGTDDGITFTVLSAVSALNEAADDYTDTLTVIGAGNF</sequence>
<dbReference type="EMBL" id="MFZM01000025">
    <property type="protein sequence ID" value="OGK23136.1"/>
    <property type="molecule type" value="Genomic_DNA"/>
</dbReference>
<feature type="transmembrane region" description="Helical" evidence="1">
    <location>
        <begin position="12"/>
        <end position="30"/>
    </location>
</feature>
<evidence type="ECO:0000313" key="3">
    <source>
        <dbReference type="Proteomes" id="UP000177159"/>
    </source>
</evidence>
<evidence type="ECO:0000313" key="2">
    <source>
        <dbReference type="EMBL" id="OGK23136.1"/>
    </source>
</evidence>
<name>A0A1F7GX72_9BACT</name>
<reference evidence="2 3" key="1">
    <citation type="journal article" date="2016" name="Nat. Commun.">
        <title>Thousands of microbial genomes shed light on interconnected biogeochemical processes in an aquifer system.</title>
        <authorList>
            <person name="Anantharaman K."/>
            <person name="Brown C.T."/>
            <person name="Hug L.A."/>
            <person name="Sharon I."/>
            <person name="Castelle C.J."/>
            <person name="Probst A.J."/>
            <person name="Thomas B.C."/>
            <person name="Singh A."/>
            <person name="Wilkins M.J."/>
            <person name="Karaoz U."/>
            <person name="Brodie E.L."/>
            <person name="Williams K.H."/>
            <person name="Hubbard S.S."/>
            <person name="Banfield J.F."/>
        </authorList>
    </citation>
    <scope>NUCLEOTIDE SEQUENCE [LARGE SCALE GENOMIC DNA]</scope>
</reference>
<proteinExistence type="predicted"/>
<dbReference type="Proteomes" id="UP000177159">
    <property type="component" value="Unassembled WGS sequence"/>
</dbReference>
<evidence type="ECO:0000256" key="1">
    <source>
        <dbReference type="SAM" id="Phobius"/>
    </source>
</evidence>
<keyword evidence="1" id="KW-0472">Membrane</keyword>
<keyword evidence="1" id="KW-1133">Transmembrane helix</keyword>
<comment type="caution">
    <text evidence="2">The sequence shown here is derived from an EMBL/GenBank/DDBJ whole genome shotgun (WGS) entry which is preliminary data.</text>
</comment>
<dbReference type="AlphaFoldDB" id="A0A1F7GX72"/>
<protein>
    <submittedName>
        <fullName evidence="2">Uncharacterized protein</fullName>
    </submittedName>
</protein>
<accession>A0A1F7GX72</accession>
<gene>
    <name evidence="2" type="ORF">A3C24_01460</name>
</gene>
<keyword evidence="1" id="KW-0812">Transmembrane</keyword>